<evidence type="ECO:0000313" key="3">
    <source>
        <dbReference type="Proteomes" id="UP000712600"/>
    </source>
</evidence>
<comment type="caution">
    <text evidence="2">The sequence shown here is derived from an EMBL/GenBank/DDBJ whole genome shotgun (WGS) entry which is preliminary data.</text>
</comment>
<feature type="compositionally biased region" description="Basic and acidic residues" evidence="1">
    <location>
        <begin position="75"/>
        <end position="93"/>
    </location>
</feature>
<evidence type="ECO:0000256" key="1">
    <source>
        <dbReference type="SAM" id="MobiDB-lite"/>
    </source>
</evidence>
<evidence type="ECO:0000313" key="2">
    <source>
        <dbReference type="EMBL" id="KAF3523545.1"/>
    </source>
</evidence>
<gene>
    <name evidence="2" type="ORF">F2Q69_00048924</name>
</gene>
<dbReference type="EMBL" id="QGKX02001347">
    <property type="protein sequence ID" value="KAF3523545.1"/>
    <property type="molecule type" value="Genomic_DNA"/>
</dbReference>
<feature type="region of interest" description="Disordered" evidence="1">
    <location>
        <begin position="75"/>
        <end position="99"/>
    </location>
</feature>
<sequence length="99" mass="10670">MGVARDSLHLSNSIRRRSSLFRPSLPALSLAPPAKSIPLTVFRPAPPPLSQPPQSADHSLSLTVVHSESLWCKRVETGPPKRTDEPRAADGRELAVVGC</sequence>
<dbReference type="Proteomes" id="UP000712600">
    <property type="component" value="Unassembled WGS sequence"/>
</dbReference>
<accession>A0A8S9PNK6</accession>
<dbReference type="AlphaFoldDB" id="A0A8S9PNK6"/>
<feature type="region of interest" description="Disordered" evidence="1">
    <location>
        <begin position="39"/>
        <end position="60"/>
    </location>
</feature>
<protein>
    <submittedName>
        <fullName evidence="2">Uncharacterized protein</fullName>
    </submittedName>
</protein>
<name>A0A8S9PNK6_BRACR</name>
<organism evidence="2 3">
    <name type="scientific">Brassica cretica</name>
    <name type="common">Mustard</name>
    <dbReference type="NCBI Taxonomy" id="69181"/>
    <lineage>
        <taxon>Eukaryota</taxon>
        <taxon>Viridiplantae</taxon>
        <taxon>Streptophyta</taxon>
        <taxon>Embryophyta</taxon>
        <taxon>Tracheophyta</taxon>
        <taxon>Spermatophyta</taxon>
        <taxon>Magnoliopsida</taxon>
        <taxon>eudicotyledons</taxon>
        <taxon>Gunneridae</taxon>
        <taxon>Pentapetalae</taxon>
        <taxon>rosids</taxon>
        <taxon>malvids</taxon>
        <taxon>Brassicales</taxon>
        <taxon>Brassicaceae</taxon>
        <taxon>Brassiceae</taxon>
        <taxon>Brassica</taxon>
    </lineage>
</organism>
<proteinExistence type="predicted"/>
<reference evidence="2" key="1">
    <citation type="submission" date="2019-12" db="EMBL/GenBank/DDBJ databases">
        <title>Genome sequencing and annotation of Brassica cretica.</title>
        <authorList>
            <person name="Studholme D.J."/>
            <person name="Sarris P."/>
        </authorList>
    </citation>
    <scope>NUCLEOTIDE SEQUENCE</scope>
    <source>
        <strain evidence="2">PFS-109/04</strain>
        <tissue evidence="2">Leaf</tissue>
    </source>
</reference>